<proteinExistence type="predicted"/>
<protein>
    <submittedName>
        <fullName evidence="1">Uncharacterized protein</fullName>
    </submittedName>
</protein>
<reference evidence="1" key="1">
    <citation type="submission" date="2014-09" db="EMBL/GenBank/DDBJ databases">
        <authorList>
            <person name="Magalhaes I.L.F."/>
            <person name="Oliveira U."/>
            <person name="Santos F.R."/>
            <person name="Vidigal T.H.D.A."/>
            <person name="Brescovit A.D."/>
            <person name="Santos A.J."/>
        </authorList>
    </citation>
    <scope>NUCLEOTIDE SEQUENCE</scope>
    <source>
        <tissue evidence="1">Shoot tissue taken approximately 20 cm above the soil surface</tissue>
    </source>
</reference>
<dbReference type="EMBL" id="GBRH01175533">
    <property type="protein sequence ID" value="JAE22363.1"/>
    <property type="molecule type" value="Transcribed_RNA"/>
</dbReference>
<sequence length="64" mass="7018">MLKAPDMSWTCMVVASSQNPFGALCLHAVKISAAVGSIQNYIDMITERAHMLFHHIQLAMQAGM</sequence>
<dbReference type="AlphaFoldDB" id="A0A0A9GNV5"/>
<evidence type="ECO:0000313" key="1">
    <source>
        <dbReference type="EMBL" id="JAE22363.1"/>
    </source>
</evidence>
<reference evidence="1" key="2">
    <citation type="journal article" date="2015" name="Data Brief">
        <title>Shoot transcriptome of the giant reed, Arundo donax.</title>
        <authorList>
            <person name="Barrero R.A."/>
            <person name="Guerrero F.D."/>
            <person name="Moolhuijzen P."/>
            <person name="Goolsby J.A."/>
            <person name="Tidwell J."/>
            <person name="Bellgard S.E."/>
            <person name="Bellgard M.I."/>
        </authorList>
    </citation>
    <scope>NUCLEOTIDE SEQUENCE</scope>
    <source>
        <tissue evidence="1">Shoot tissue taken approximately 20 cm above the soil surface</tissue>
    </source>
</reference>
<accession>A0A0A9GNV5</accession>
<name>A0A0A9GNV5_ARUDO</name>
<organism evidence="1">
    <name type="scientific">Arundo donax</name>
    <name type="common">Giant reed</name>
    <name type="synonym">Donax arundinaceus</name>
    <dbReference type="NCBI Taxonomy" id="35708"/>
    <lineage>
        <taxon>Eukaryota</taxon>
        <taxon>Viridiplantae</taxon>
        <taxon>Streptophyta</taxon>
        <taxon>Embryophyta</taxon>
        <taxon>Tracheophyta</taxon>
        <taxon>Spermatophyta</taxon>
        <taxon>Magnoliopsida</taxon>
        <taxon>Liliopsida</taxon>
        <taxon>Poales</taxon>
        <taxon>Poaceae</taxon>
        <taxon>PACMAD clade</taxon>
        <taxon>Arundinoideae</taxon>
        <taxon>Arundineae</taxon>
        <taxon>Arundo</taxon>
    </lineage>
</organism>